<proteinExistence type="predicted"/>
<evidence type="ECO:0000313" key="2">
    <source>
        <dbReference type="Proteomes" id="UP001253595"/>
    </source>
</evidence>
<keyword evidence="2" id="KW-1185">Reference proteome</keyword>
<gene>
    <name evidence="1" type="ORF">J2X05_000517</name>
</gene>
<comment type="caution">
    <text evidence="1">The sequence shown here is derived from an EMBL/GenBank/DDBJ whole genome shotgun (WGS) entry which is preliminary data.</text>
</comment>
<accession>A0ABU1UTK7</accession>
<dbReference type="EMBL" id="JAVDVX010000001">
    <property type="protein sequence ID" value="MDR7088514.1"/>
    <property type="molecule type" value="Genomic_DNA"/>
</dbReference>
<evidence type="ECO:0000313" key="1">
    <source>
        <dbReference type="EMBL" id="MDR7088514.1"/>
    </source>
</evidence>
<name>A0ABU1UTK7_9GAMM</name>
<dbReference type="RefSeq" id="WP_310068244.1">
    <property type="nucleotide sequence ID" value="NZ_JAVDVX010000001.1"/>
</dbReference>
<organism evidence="1 2">
    <name type="scientific">Cellvibrio fibrivorans</name>
    <dbReference type="NCBI Taxonomy" id="126350"/>
    <lineage>
        <taxon>Bacteria</taxon>
        <taxon>Pseudomonadati</taxon>
        <taxon>Pseudomonadota</taxon>
        <taxon>Gammaproteobacteria</taxon>
        <taxon>Cellvibrionales</taxon>
        <taxon>Cellvibrionaceae</taxon>
        <taxon>Cellvibrio</taxon>
    </lineage>
</organism>
<protein>
    <submittedName>
        <fullName evidence="1">Uncharacterized protein</fullName>
    </submittedName>
</protein>
<dbReference type="Proteomes" id="UP001253595">
    <property type="component" value="Unassembled WGS sequence"/>
</dbReference>
<reference evidence="1 2" key="1">
    <citation type="submission" date="2023-07" db="EMBL/GenBank/DDBJ databases">
        <title>Sorghum-associated microbial communities from plants grown in Nebraska, USA.</title>
        <authorList>
            <person name="Schachtman D."/>
        </authorList>
    </citation>
    <scope>NUCLEOTIDE SEQUENCE [LARGE SCALE GENOMIC DNA]</scope>
    <source>
        <strain evidence="1 2">BE190</strain>
    </source>
</reference>
<sequence length="99" mass="11408">MTLQEAILKLNWISDDLCIVAQRPWVPNSEAKFTELTAEYRIPESIKASGYEYFLEVSLINEELLAHAKVKLSPAQKVEVAIYYAENDATPEWFNELCR</sequence>